<sequence length="523" mass="58841">MSSDLVDMVSLTFHALGSDKSAFWVIFAGALAVVFVVSRFRSNKKFPPGPIAWPIIGCLPSVGFQYRHKTFFNLSKKYGPIMYIQLGGADMILIHSPELAVEALKIQDAQFCSRPLTTPGKYIAFDYSDIDFSPYNANWRLVRKVFNTELMSTSRLNMQAKMRKEEVMGMAARVLDYTTKGQLVKLKKVADDVVLNILLQMLFGKRYENSESNVAKELKNFEPYVREAVILVGELNIGDLIPFLARFDLQGFEARYKKLMDKVGRLFQIIIDEHKKTLEQIGEMMSEESKDVLDVLLFQKGENKLTTNQIMGVMTDMLLGGLDTTARAIEWAMAELIASPHTLRKAQQEIDNVVGTERLMEESDIDKLPYLQAVVKETLRLHPPVPITNPHLNEAPATLAGYNLPANCMVFVNIWGLGRDPSMWKNPSEFDPDRFIGTELNVHGNHYQFLPFSSGRRKCPAYHMATLKVQYALGMLLQCFNWAPPAGISGKDMDLSEGVGIVCGKKDPLFATATPRVDSCLYI</sequence>
<protein>
    <submittedName>
        <fullName evidence="1">Uncharacterized protein</fullName>
    </submittedName>
</protein>
<evidence type="ECO:0000313" key="1">
    <source>
        <dbReference type="EMBL" id="KAJ7524078.1"/>
    </source>
</evidence>
<gene>
    <name evidence="1" type="ORF">O6H91_18G076700</name>
</gene>
<name>A0ACC2B2T0_DIPCM</name>
<comment type="caution">
    <text evidence="1">The sequence shown here is derived from an EMBL/GenBank/DDBJ whole genome shotgun (WGS) entry which is preliminary data.</text>
</comment>
<dbReference type="Proteomes" id="UP001162992">
    <property type="component" value="Chromosome 18"/>
</dbReference>
<dbReference type="EMBL" id="CM055109">
    <property type="protein sequence ID" value="KAJ7524078.1"/>
    <property type="molecule type" value="Genomic_DNA"/>
</dbReference>
<evidence type="ECO:0000313" key="2">
    <source>
        <dbReference type="Proteomes" id="UP001162992"/>
    </source>
</evidence>
<accession>A0ACC2B2T0</accession>
<organism evidence="1 2">
    <name type="scientific">Diphasiastrum complanatum</name>
    <name type="common">Issler's clubmoss</name>
    <name type="synonym">Lycopodium complanatum</name>
    <dbReference type="NCBI Taxonomy" id="34168"/>
    <lineage>
        <taxon>Eukaryota</taxon>
        <taxon>Viridiplantae</taxon>
        <taxon>Streptophyta</taxon>
        <taxon>Embryophyta</taxon>
        <taxon>Tracheophyta</taxon>
        <taxon>Lycopodiopsida</taxon>
        <taxon>Lycopodiales</taxon>
        <taxon>Lycopodiaceae</taxon>
        <taxon>Lycopodioideae</taxon>
        <taxon>Diphasiastrum</taxon>
    </lineage>
</organism>
<reference evidence="2" key="1">
    <citation type="journal article" date="2024" name="Proc. Natl. Acad. Sci. U.S.A.">
        <title>Extraordinary preservation of gene collinearity over three hundred million years revealed in homosporous lycophytes.</title>
        <authorList>
            <person name="Li C."/>
            <person name="Wickell D."/>
            <person name="Kuo L.Y."/>
            <person name="Chen X."/>
            <person name="Nie B."/>
            <person name="Liao X."/>
            <person name="Peng D."/>
            <person name="Ji J."/>
            <person name="Jenkins J."/>
            <person name="Williams M."/>
            <person name="Shu S."/>
            <person name="Plott C."/>
            <person name="Barry K."/>
            <person name="Rajasekar S."/>
            <person name="Grimwood J."/>
            <person name="Han X."/>
            <person name="Sun S."/>
            <person name="Hou Z."/>
            <person name="He W."/>
            <person name="Dai G."/>
            <person name="Sun C."/>
            <person name="Schmutz J."/>
            <person name="Leebens-Mack J.H."/>
            <person name="Li F.W."/>
            <person name="Wang L."/>
        </authorList>
    </citation>
    <scope>NUCLEOTIDE SEQUENCE [LARGE SCALE GENOMIC DNA]</scope>
    <source>
        <strain evidence="2">cv. PW_Plant_1</strain>
    </source>
</reference>
<proteinExistence type="predicted"/>
<keyword evidence="2" id="KW-1185">Reference proteome</keyword>